<organism evidence="1 2">
    <name type="scientific">Quercus suber</name>
    <name type="common">Cork oak</name>
    <dbReference type="NCBI Taxonomy" id="58331"/>
    <lineage>
        <taxon>Eukaryota</taxon>
        <taxon>Viridiplantae</taxon>
        <taxon>Streptophyta</taxon>
        <taxon>Embryophyta</taxon>
        <taxon>Tracheophyta</taxon>
        <taxon>Spermatophyta</taxon>
        <taxon>Magnoliopsida</taxon>
        <taxon>eudicotyledons</taxon>
        <taxon>Gunneridae</taxon>
        <taxon>Pentapetalae</taxon>
        <taxon>rosids</taxon>
        <taxon>fabids</taxon>
        <taxon>Fagales</taxon>
        <taxon>Fagaceae</taxon>
        <taxon>Quercus</taxon>
    </lineage>
</organism>
<name>A0AAW0IRA7_QUESU</name>
<dbReference type="AlphaFoldDB" id="A0AAW0IRA7"/>
<keyword evidence="1" id="KW-0346">Stress response</keyword>
<reference evidence="1 2" key="1">
    <citation type="journal article" date="2018" name="Sci. Data">
        <title>The draft genome sequence of cork oak.</title>
        <authorList>
            <person name="Ramos A.M."/>
            <person name="Usie A."/>
            <person name="Barbosa P."/>
            <person name="Barros P.M."/>
            <person name="Capote T."/>
            <person name="Chaves I."/>
            <person name="Simoes F."/>
            <person name="Abreu I."/>
            <person name="Carrasquinho I."/>
            <person name="Faro C."/>
            <person name="Guimaraes J.B."/>
            <person name="Mendonca D."/>
            <person name="Nobrega F."/>
            <person name="Rodrigues L."/>
            <person name="Saibo N.J.M."/>
            <person name="Varela M.C."/>
            <person name="Egas C."/>
            <person name="Matos J."/>
            <person name="Miguel C.M."/>
            <person name="Oliveira M.M."/>
            <person name="Ricardo C.P."/>
            <person name="Goncalves S."/>
        </authorList>
    </citation>
    <scope>NUCLEOTIDE SEQUENCE [LARGE SCALE GENOMIC DNA]</scope>
    <source>
        <strain evidence="2">cv. HL8</strain>
    </source>
</reference>
<dbReference type="EMBL" id="PKMF04000916">
    <property type="protein sequence ID" value="KAK7816828.1"/>
    <property type="molecule type" value="Genomic_DNA"/>
</dbReference>
<evidence type="ECO:0000313" key="2">
    <source>
        <dbReference type="Proteomes" id="UP000237347"/>
    </source>
</evidence>
<keyword evidence="2" id="KW-1185">Reference proteome</keyword>
<accession>A0AAW0IRA7</accession>
<gene>
    <name evidence="1" type="ORF">CFP56_043561</name>
</gene>
<dbReference type="Proteomes" id="UP000237347">
    <property type="component" value="Unassembled WGS sequence"/>
</dbReference>
<proteinExistence type="predicted"/>
<evidence type="ECO:0000313" key="1">
    <source>
        <dbReference type="EMBL" id="KAK7816828.1"/>
    </source>
</evidence>
<sequence length="108" mass="12345">MAFSIGPNPYFPIQPEPKDPFFSGFGITDSDEYYAKNNPFQKSGPRTTQKGAVVKIALAKSDDLYMRVDMPGVSKNKMFYFGDPYNFVYFEGSAPKEWEYDRRSGKEV</sequence>
<protein>
    <submittedName>
        <fullName evidence="1">57 kDa heat shock protein</fullName>
    </submittedName>
</protein>
<comment type="caution">
    <text evidence="1">The sequence shown here is derived from an EMBL/GenBank/DDBJ whole genome shotgun (WGS) entry which is preliminary data.</text>
</comment>